<evidence type="ECO:0000259" key="6">
    <source>
        <dbReference type="Pfam" id="PF06429"/>
    </source>
</evidence>
<feature type="domain" description="Flagellar hook protein FlgE/F/G-like D1" evidence="7">
    <location>
        <begin position="82"/>
        <end position="148"/>
    </location>
</feature>
<keyword evidence="8" id="KW-0969">Cilium</keyword>
<dbReference type="NCBIfam" id="TIGR03506">
    <property type="entry name" value="FlgEFG_subfam"/>
    <property type="match status" value="1"/>
</dbReference>
<dbReference type="EMBL" id="JACBXS010000080">
    <property type="protein sequence ID" value="NYS26819.1"/>
    <property type="molecule type" value="Genomic_DNA"/>
</dbReference>
<evidence type="ECO:0000313" key="8">
    <source>
        <dbReference type="EMBL" id="NYS26819.1"/>
    </source>
</evidence>
<protein>
    <recommendedName>
        <fullName evidence="4">Flagellar basal-body rod protein FlgF</fullName>
    </recommendedName>
</protein>
<comment type="subcellular location">
    <subcellularLocation>
        <location evidence="1 4">Bacterial flagellum basal body</location>
    </subcellularLocation>
</comment>
<accession>A0A7Z0I3M1</accession>
<dbReference type="PANTHER" id="PTHR30435">
    <property type="entry name" value="FLAGELLAR PROTEIN"/>
    <property type="match status" value="1"/>
</dbReference>
<comment type="caution">
    <text evidence="8">The sequence shown here is derived from an EMBL/GenBank/DDBJ whole genome shotgun (WGS) entry which is preliminary data.</text>
</comment>
<dbReference type="Pfam" id="PF06429">
    <property type="entry name" value="Flg_bbr_C"/>
    <property type="match status" value="1"/>
</dbReference>
<reference evidence="8 9" key="1">
    <citation type="journal article" date="2000" name="Arch. Microbiol.">
        <title>Rhodobaca bogoriensis gen. nov. and sp. nov., an alkaliphilic purple nonsulfur bacterium from African Rift Valley soda lakes.</title>
        <authorList>
            <person name="Milford A.D."/>
            <person name="Achenbach L.A."/>
            <person name="Jung D.O."/>
            <person name="Madigan M.T."/>
        </authorList>
    </citation>
    <scope>NUCLEOTIDE SEQUENCE [LARGE SCALE GENOMIC DNA]</scope>
    <source>
        <strain evidence="8 9">2376</strain>
    </source>
</reference>
<dbReference type="Pfam" id="PF00460">
    <property type="entry name" value="Flg_bb_rod"/>
    <property type="match status" value="1"/>
</dbReference>
<dbReference type="AlphaFoldDB" id="A0A7Z0I3M1"/>
<gene>
    <name evidence="8" type="ORF">HUK65_17775</name>
</gene>
<dbReference type="InterPro" id="IPR012836">
    <property type="entry name" value="FlgF"/>
</dbReference>
<dbReference type="NCBIfam" id="NF009332">
    <property type="entry name" value="PRK12690.1"/>
    <property type="match status" value="1"/>
</dbReference>
<evidence type="ECO:0000256" key="2">
    <source>
        <dbReference type="ARBA" id="ARBA00009677"/>
    </source>
</evidence>
<keyword evidence="8" id="KW-0966">Cell projection</keyword>
<evidence type="ECO:0000259" key="5">
    <source>
        <dbReference type="Pfam" id="PF00460"/>
    </source>
</evidence>
<dbReference type="InterPro" id="IPR020013">
    <property type="entry name" value="Flagellar_FlgE/F/G"/>
</dbReference>
<dbReference type="Pfam" id="PF22692">
    <property type="entry name" value="LlgE_F_G_D1"/>
    <property type="match status" value="1"/>
</dbReference>
<keyword evidence="3 4" id="KW-0975">Bacterial flagellum</keyword>
<organism evidence="8 9">
    <name type="scientific">Rhabdonatronobacter sediminivivens</name>
    <dbReference type="NCBI Taxonomy" id="2743469"/>
    <lineage>
        <taxon>Bacteria</taxon>
        <taxon>Pseudomonadati</taxon>
        <taxon>Pseudomonadota</taxon>
        <taxon>Alphaproteobacteria</taxon>
        <taxon>Rhodobacterales</taxon>
        <taxon>Paracoccaceae</taxon>
        <taxon>Rhabdonatronobacter</taxon>
    </lineage>
</organism>
<dbReference type="GO" id="GO:0071978">
    <property type="term" value="P:bacterial-type flagellum-dependent swarming motility"/>
    <property type="evidence" value="ECO:0007669"/>
    <property type="project" value="TreeGrafter"/>
</dbReference>
<feature type="domain" description="Flagellar basal-body/hook protein C-terminal" evidence="6">
    <location>
        <begin position="190"/>
        <end position="234"/>
    </location>
</feature>
<dbReference type="GO" id="GO:0030694">
    <property type="term" value="C:bacterial-type flagellum basal body, rod"/>
    <property type="evidence" value="ECO:0007669"/>
    <property type="project" value="UniProtKB-UniRule"/>
</dbReference>
<dbReference type="PANTHER" id="PTHR30435:SF19">
    <property type="entry name" value="FLAGELLAR BASAL-BODY ROD PROTEIN FLGG"/>
    <property type="match status" value="1"/>
</dbReference>
<proteinExistence type="inferred from homology"/>
<keyword evidence="8" id="KW-0282">Flagellum</keyword>
<evidence type="ECO:0000256" key="4">
    <source>
        <dbReference type="RuleBase" id="RU362116"/>
    </source>
</evidence>
<dbReference type="InterPro" id="IPR037925">
    <property type="entry name" value="FlgE/F/G-like"/>
</dbReference>
<keyword evidence="9" id="KW-1185">Reference proteome</keyword>
<evidence type="ECO:0000256" key="1">
    <source>
        <dbReference type="ARBA" id="ARBA00004117"/>
    </source>
</evidence>
<dbReference type="RefSeq" id="WP_179907611.1">
    <property type="nucleotide sequence ID" value="NZ_JACBXS010000080.1"/>
</dbReference>
<dbReference type="SUPFAM" id="SSF117143">
    <property type="entry name" value="Flagellar hook protein flgE"/>
    <property type="match status" value="1"/>
</dbReference>
<comment type="subunit">
    <text evidence="4">The basal body constitutes a major portion of the flagellar organelle and consists of five rings (E,L,P,S, and M) mounted on a central rod. The rod consists of about 26 subunits of FlgG in the distal portion, and FlgB, FlgC and FlgF are thought to build up the proximal portion of the rod with about 6 subunits each.</text>
</comment>
<evidence type="ECO:0000256" key="3">
    <source>
        <dbReference type="ARBA" id="ARBA00023143"/>
    </source>
</evidence>
<dbReference type="Proteomes" id="UP000529417">
    <property type="component" value="Unassembled WGS sequence"/>
</dbReference>
<comment type="similarity">
    <text evidence="2 4">Belongs to the flagella basal body rod proteins family.</text>
</comment>
<dbReference type="InterPro" id="IPR010930">
    <property type="entry name" value="Flg_bb/hook_C_dom"/>
</dbReference>
<name>A0A7Z0I3M1_9RHOB</name>
<sequence length="238" mass="25895">MDNATYVALTRQTGLAREMQVIAHNIANADTTGFRREGVVFSEFVRGLDGPEESLSMALGDTRQIIQTQGALIQTNGTFDLAIEGEGFFLVETPRGERLTRAGTFTPKPAGELVNMDGHRLLDAGGAPIFVPPDAQGIAVARDGTMSADGQPVAEIGLHRPIDPLDLQREAGGLFRVEEGFEPIEAPVIVQGFIEGSNVDPLTEVSRMIAVQRAYEQGQRLLEREDERQRNVIQTLGR</sequence>
<evidence type="ECO:0000313" key="9">
    <source>
        <dbReference type="Proteomes" id="UP000529417"/>
    </source>
</evidence>
<dbReference type="InterPro" id="IPR053967">
    <property type="entry name" value="LlgE_F_G-like_D1"/>
</dbReference>
<dbReference type="NCBIfam" id="TIGR02490">
    <property type="entry name" value="flgF"/>
    <property type="match status" value="1"/>
</dbReference>
<dbReference type="InterPro" id="IPR001444">
    <property type="entry name" value="Flag_bb_rod_N"/>
</dbReference>
<feature type="domain" description="Flagellar basal body rod protein N-terminal" evidence="5">
    <location>
        <begin position="6"/>
        <end position="35"/>
    </location>
</feature>
<evidence type="ECO:0000259" key="7">
    <source>
        <dbReference type="Pfam" id="PF22692"/>
    </source>
</evidence>